<dbReference type="InterPro" id="IPR038063">
    <property type="entry name" value="Transpep_catalytic_dom"/>
</dbReference>
<dbReference type="SUPFAM" id="SSF141523">
    <property type="entry name" value="L,D-transpeptidase catalytic domain-like"/>
    <property type="match status" value="1"/>
</dbReference>
<dbReference type="Gene3D" id="2.40.440.10">
    <property type="entry name" value="L,D-transpeptidase catalytic domain-like"/>
    <property type="match status" value="1"/>
</dbReference>
<dbReference type="GO" id="GO:0016740">
    <property type="term" value="F:transferase activity"/>
    <property type="evidence" value="ECO:0007669"/>
    <property type="project" value="UniProtKB-KW"/>
</dbReference>
<evidence type="ECO:0000256" key="4">
    <source>
        <dbReference type="ARBA" id="ARBA00022960"/>
    </source>
</evidence>
<feature type="domain" description="L,D-TPase catalytic" evidence="9">
    <location>
        <begin position="142"/>
        <end position="320"/>
    </location>
</feature>
<dbReference type="PANTHER" id="PTHR41533">
    <property type="entry name" value="L,D-TRANSPEPTIDASE HI_1667-RELATED"/>
    <property type="match status" value="1"/>
</dbReference>
<name>A0AAU7FAK1_9NEIS</name>
<feature type="active site" description="Nucleophile" evidence="7">
    <location>
        <position position="292"/>
    </location>
</feature>
<dbReference type="GO" id="GO:0008360">
    <property type="term" value="P:regulation of cell shape"/>
    <property type="evidence" value="ECO:0007669"/>
    <property type="project" value="UniProtKB-UniRule"/>
</dbReference>
<keyword evidence="5 7" id="KW-0573">Peptidoglycan synthesis</keyword>
<dbReference type="Pfam" id="PF03734">
    <property type="entry name" value="YkuD"/>
    <property type="match status" value="1"/>
</dbReference>
<dbReference type="GO" id="GO:0009252">
    <property type="term" value="P:peptidoglycan biosynthetic process"/>
    <property type="evidence" value="ECO:0007669"/>
    <property type="project" value="UniProtKB-KW"/>
</dbReference>
<evidence type="ECO:0000256" key="6">
    <source>
        <dbReference type="ARBA" id="ARBA00023316"/>
    </source>
</evidence>
<evidence type="ECO:0000256" key="3">
    <source>
        <dbReference type="ARBA" id="ARBA00022679"/>
    </source>
</evidence>
<protein>
    <submittedName>
        <fullName evidence="10">L,D-transpeptidase family protein</fullName>
    </submittedName>
</protein>
<dbReference type="InterPro" id="IPR036365">
    <property type="entry name" value="PGBD-like_sf"/>
</dbReference>
<evidence type="ECO:0000256" key="7">
    <source>
        <dbReference type="PROSITE-ProRule" id="PRU01373"/>
    </source>
</evidence>
<keyword evidence="6 7" id="KW-0961">Cell wall biogenesis/degradation</keyword>
<accession>A0AAU7FAK1</accession>
<dbReference type="Pfam" id="PF01471">
    <property type="entry name" value="PG_binding_1"/>
    <property type="match status" value="1"/>
</dbReference>
<dbReference type="Gene3D" id="1.10.101.10">
    <property type="entry name" value="PGBD-like superfamily/PGBD"/>
    <property type="match status" value="1"/>
</dbReference>
<dbReference type="SUPFAM" id="SSF47090">
    <property type="entry name" value="PGBD-like"/>
    <property type="match status" value="1"/>
</dbReference>
<evidence type="ECO:0000256" key="1">
    <source>
        <dbReference type="ARBA" id="ARBA00004752"/>
    </source>
</evidence>
<dbReference type="PANTHER" id="PTHR41533:SF2">
    <property type="entry name" value="BLR7131 PROTEIN"/>
    <property type="match status" value="1"/>
</dbReference>
<feature type="signal peptide" evidence="8">
    <location>
        <begin position="1"/>
        <end position="20"/>
    </location>
</feature>
<dbReference type="InterPro" id="IPR002477">
    <property type="entry name" value="Peptidoglycan-bd-like"/>
</dbReference>
<evidence type="ECO:0000256" key="2">
    <source>
        <dbReference type="ARBA" id="ARBA00005992"/>
    </source>
</evidence>
<gene>
    <name evidence="10" type="ORF">ABHF33_16020</name>
</gene>
<keyword evidence="8" id="KW-0732">Signal</keyword>
<evidence type="ECO:0000256" key="8">
    <source>
        <dbReference type="SAM" id="SignalP"/>
    </source>
</evidence>
<dbReference type="PROSITE" id="PS52029">
    <property type="entry name" value="LD_TPASE"/>
    <property type="match status" value="1"/>
</dbReference>
<dbReference type="EMBL" id="CP157355">
    <property type="protein sequence ID" value="XBM00539.1"/>
    <property type="molecule type" value="Genomic_DNA"/>
</dbReference>
<feature type="chain" id="PRO_5043806347" evidence="8">
    <location>
        <begin position="21"/>
        <end position="378"/>
    </location>
</feature>
<feature type="active site" description="Proton donor/acceptor" evidence="7">
    <location>
        <position position="273"/>
    </location>
</feature>
<keyword evidence="4 7" id="KW-0133">Cell shape</keyword>
<evidence type="ECO:0000313" key="10">
    <source>
        <dbReference type="EMBL" id="XBM00539.1"/>
    </source>
</evidence>
<evidence type="ECO:0000259" key="9">
    <source>
        <dbReference type="PROSITE" id="PS52029"/>
    </source>
</evidence>
<proteinExistence type="inferred from homology"/>
<organism evidence="10">
    <name type="scientific">Chitinibacter mangrovi</name>
    <dbReference type="NCBI Taxonomy" id="3153927"/>
    <lineage>
        <taxon>Bacteria</taxon>
        <taxon>Pseudomonadati</taxon>
        <taxon>Pseudomonadota</taxon>
        <taxon>Betaproteobacteria</taxon>
        <taxon>Neisseriales</taxon>
        <taxon>Chitinibacteraceae</taxon>
        <taxon>Chitinibacter</taxon>
    </lineage>
</organism>
<dbReference type="InterPro" id="IPR052905">
    <property type="entry name" value="LD-transpeptidase_YkuD-like"/>
</dbReference>
<comment type="similarity">
    <text evidence="2">Belongs to the YkuD family.</text>
</comment>
<dbReference type="CDD" id="cd16913">
    <property type="entry name" value="YkuD_like"/>
    <property type="match status" value="1"/>
</dbReference>
<dbReference type="RefSeq" id="WP_348944886.1">
    <property type="nucleotide sequence ID" value="NZ_CP157355.1"/>
</dbReference>
<keyword evidence="3" id="KW-0808">Transferase</keyword>
<dbReference type="GO" id="GO:0071555">
    <property type="term" value="P:cell wall organization"/>
    <property type="evidence" value="ECO:0007669"/>
    <property type="project" value="UniProtKB-UniRule"/>
</dbReference>
<dbReference type="GO" id="GO:0004180">
    <property type="term" value="F:carboxypeptidase activity"/>
    <property type="evidence" value="ECO:0007669"/>
    <property type="project" value="UniProtKB-ARBA"/>
</dbReference>
<sequence length="378" mass="42007">MFARCLLVFALCLSVLSVQAVEQAEISALEQYAQSLAHASADAPATQVSAQRALRRGSKGVDVALVRQRLNELGFALANSTEFDAELDATVREYQLGLQMKEDGIIDKQTRFNLNLTDARKRELLQWQLPQMHSLREQAPARYVVINIPAYTLAAYENGRAVIRSRIVIGKNDRPTPLLRTQIAAIKYNPNWSVPPVVIKNDLTKDGTLNLAKVQKHRLRMLDTEGNEVDPAAVAAAGETDLGRYRYVQDPGAKNALGRLKFELTASNGIYLHDTPSKGLFGKENRAASSGCVRVQEWQALASWALGVSEQQIGRRIASKKTYTEALAEPVRVYFVYWPAQIEGEGIRWYDDIYRSYLSPRGVNSALHTPGPQPTVSE</sequence>
<dbReference type="AlphaFoldDB" id="A0AAU7FAK1"/>
<dbReference type="InterPro" id="IPR005490">
    <property type="entry name" value="LD_TPept_cat_dom"/>
</dbReference>
<comment type="pathway">
    <text evidence="1 7">Cell wall biogenesis; peptidoglycan biosynthesis.</text>
</comment>
<evidence type="ECO:0000256" key="5">
    <source>
        <dbReference type="ARBA" id="ARBA00022984"/>
    </source>
</evidence>
<dbReference type="InterPro" id="IPR036366">
    <property type="entry name" value="PGBDSf"/>
</dbReference>
<reference evidence="10" key="1">
    <citation type="submission" date="2024-05" db="EMBL/GenBank/DDBJ databases">
        <authorList>
            <person name="Yang L."/>
            <person name="Pan L."/>
        </authorList>
    </citation>
    <scope>NUCLEOTIDE SEQUENCE</scope>
    <source>
        <strain evidence="10">FCG-7</strain>
    </source>
</reference>
<dbReference type="KEGG" id="cmav:ABHF33_16020"/>